<dbReference type="InterPro" id="IPR024826">
    <property type="entry name" value="DNA_pol_delta/II_ssu"/>
</dbReference>
<accession>A0A8S1NMT5</accession>
<dbReference type="GO" id="GO:0043625">
    <property type="term" value="C:delta DNA polymerase complex"/>
    <property type="evidence" value="ECO:0007669"/>
    <property type="project" value="TreeGrafter"/>
</dbReference>
<dbReference type="AlphaFoldDB" id="A0A8S1NMT5"/>
<feature type="domain" description="DNA polymerase alpha/delta/epsilon subunit B" evidence="4">
    <location>
        <begin position="202"/>
        <end position="421"/>
    </location>
</feature>
<dbReference type="GO" id="GO:0006271">
    <property type="term" value="P:DNA strand elongation involved in DNA replication"/>
    <property type="evidence" value="ECO:0007669"/>
    <property type="project" value="TreeGrafter"/>
</dbReference>
<dbReference type="Pfam" id="PF04042">
    <property type="entry name" value="DNA_pol_E_B"/>
    <property type="match status" value="1"/>
</dbReference>
<evidence type="ECO:0000259" key="4">
    <source>
        <dbReference type="Pfam" id="PF04042"/>
    </source>
</evidence>
<feature type="domain" description="DNA polymerase delta subunit OB-fold" evidence="5">
    <location>
        <begin position="51"/>
        <end position="182"/>
    </location>
</feature>
<dbReference type="Proteomes" id="UP000688137">
    <property type="component" value="Unassembled WGS sequence"/>
</dbReference>
<sequence length="459" mass="52720">MELENMAQSSFILNQLKQNQQPVSKGQKLELDIKQSNRFSLPSSNQNIKAQNSYIYCIRYLSMSKRFKIEHLKDSNFVEAIQNIQNLNGRVKVMGTIFKVMKLKPYYFQQYTEIKIADSVQNEEICYLEDKSGRIKLEFTNCQLNLPNNTSKTIKIEDLITGIVVMIEGQIVGNNIVNVQRINLPDFIDPPIYKPLNQTTYVCLMSGLNYDLENNTTKLRHLIQYLQGNLYFGYGNEISSNISQIIIAGNLYGNQRDAKSCLTGSIKQLQDFKQLYNQLQENIKGVDELLNELANIIPVAIMPGQNEPVSQMFPQSPLQRAHFGESFEKNTKIQFLTNPSEFNLGNIQFVGTSGQNIQDIKKQQNIKDQQDIDLIEMNLFYGHLAPTLHDTLIQQQQFTNDPFIIEQLPNIYFVGNMKKFGTKRLLNNLRIISIPQFSETGIICLVNLSTFECFSFEIQ</sequence>
<gene>
    <name evidence="6" type="ORF">PPRIM_AZ9-3.1.T0880137</name>
</gene>
<dbReference type="InterPro" id="IPR040663">
    <property type="entry name" value="DNA_pol_D_N"/>
</dbReference>
<evidence type="ECO:0000256" key="3">
    <source>
        <dbReference type="SAM" id="Coils"/>
    </source>
</evidence>
<dbReference type="PANTHER" id="PTHR10416:SF0">
    <property type="entry name" value="DNA POLYMERASE DELTA SUBUNIT 2"/>
    <property type="match status" value="1"/>
</dbReference>
<protein>
    <recommendedName>
        <fullName evidence="8">DNA polymerase delta small subunit</fullName>
    </recommendedName>
</protein>
<reference evidence="6" key="1">
    <citation type="submission" date="2021-01" db="EMBL/GenBank/DDBJ databases">
        <authorList>
            <consortium name="Genoscope - CEA"/>
            <person name="William W."/>
        </authorList>
    </citation>
    <scope>NUCLEOTIDE SEQUENCE</scope>
</reference>
<evidence type="ECO:0000313" key="6">
    <source>
        <dbReference type="EMBL" id="CAD8091571.1"/>
    </source>
</evidence>
<keyword evidence="3" id="KW-0175">Coiled coil</keyword>
<dbReference type="GO" id="GO:0003677">
    <property type="term" value="F:DNA binding"/>
    <property type="evidence" value="ECO:0007669"/>
    <property type="project" value="InterPro"/>
</dbReference>
<dbReference type="OMA" id="DFIDPPI"/>
<keyword evidence="7" id="KW-1185">Reference proteome</keyword>
<name>A0A8S1NMT5_PARPR</name>
<feature type="coiled-coil region" evidence="3">
    <location>
        <begin position="262"/>
        <end position="296"/>
    </location>
</feature>
<evidence type="ECO:0000313" key="7">
    <source>
        <dbReference type="Proteomes" id="UP000688137"/>
    </source>
</evidence>
<evidence type="ECO:0000259" key="5">
    <source>
        <dbReference type="Pfam" id="PF18018"/>
    </source>
</evidence>
<dbReference type="Pfam" id="PF18018">
    <property type="entry name" value="DNA_pol_D_N"/>
    <property type="match status" value="1"/>
</dbReference>
<comment type="similarity">
    <text evidence="1">Belongs to the DNA polymerase delta/II small subunit family.</text>
</comment>
<keyword evidence="2" id="KW-0235">DNA replication</keyword>
<organism evidence="6 7">
    <name type="scientific">Paramecium primaurelia</name>
    <dbReference type="NCBI Taxonomy" id="5886"/>
    <lineage>
        <taxon>Eukaryota</taxon>
        <taxon>Sar</taxon>
        <taxon>Alveolata</taxon>
        <taxon>Ciliophora</taxon>
        <taxon>Intramacronucleata</taxon>
        <taxon>Oligohymenophorea</taxon>
        <taxon>Peniculida</taxon>
        <taxon>Parameciidae</taxon>
        <taxon>Paramecium</taxon>
    </lineage>
</organism>
<evidence type="ECO:0000256" key="2">
    <source>
        <dbReference type="ARBA" id="ARBA00022705"/>
    </source>
</evidence>
<evidence type="ECO:0008006" key="8">
    <source>
        <dbReference type="Google" id="ProtNLM"/>
    </source>
</evidence>
<evidence type="ECO:0000256" key="1">
    <source>
        <dbReference type="ARBA" id="ARBA00006035"/>
    </source>
</evidence>
<dbReference type="InterPro" id="IPR007185">
    <property type="entry name" value="DNA_pol_a/d/e_bsu"/>
</dbReference>
<proteinExistence type="inferred from homology"/>
<dbReference type="EMBL" id="CAJJDM010000091">
    <property type="protein sequence ID" value="CAD8091571.1"/>
    <property type="molecule type" value="Genomic_DNA"/>
</dbReference>
<dbReference type="PANTHER" id="PTHR10416">
    <property type="entry name" value="DNA POLYMERASE DELTA SUBUNIT 2"/>
    <property type="match status" value="1"/>
</dbReference>
<comment type="caution">
    <text evidence="6">The sequence shown here is derived from an EMBL/GenBank/DDBJ whole genome shotgun (WGS) entry which is preliminary data.</text>
</comment>